<feature type="compositionally biased region" description="Polar residues" evidence="5">
    <location>
        <begin position="683"/>
        <end position="699"/>
    </location>
</feature>
<evidence type="ECO:0000256" key="3">
    <source>
        <dbReference type="ARBA" id="ARBA00023128"/>
    </source>
</evidence>
<dbReference type="Pfam" id="PF07534">
    <property type="entry name" value="TLD"/>
    <property type="match status" value="1"/>
</dbReference>
<sequence length="1324" mass="145249">MHANSGKNFFVGTRTPISTVPEVWNKTVTNPKPTWRRKNITIDINYEKLHWERVNTAFKPGKIGDGSNLNRTIFTIKQPSNNDNNTHQSIDSRRRQSIMTPLKEEHKQGSFMNKRTASSDSGMNESSDSWTSAVVAHYDNQDACVGGKNGSSVGVASVPSDEQSAVDERKIDFNNEQGGEVEAGNDGREVKSAFRQSLMATHSRDSPRAAPVVANSNNNNNTASNDSSSKSLLRQSMSATILTHTERTFLESLLALEGELADLLCGEAHRKLSANDGAFDSSQHDTALGVFGLCDGGEMCLSTRVPGHGWQAAVSSAAHDDSQDWVQTWVRRGSSADSREVASGVQGPDIIPPDHDKLQPNHQQPNSAAPSSLIRQQSSSATRLDRLAYKKRQSSTGNDSTVRLYRAHEAGLVISQQGSARRSLARLGLEIDPRNTQGIAWEPICSRKGIDDGTADGNNKREEERAVRNMEVNERTKQKRRQHALTELDILASRSNYSPGCISPFSVGIFKNMYASKQFSFRRSNSSYSRYDSFLNERGESEPENDSAVQESKTDSTATMNTSTSSVSSVVQAQRRAAARDDIFRPSPTERRLNSLLVSAGFSTPKGMLMEAEEDMLSLDNSLGKLLLRGGPSFREETVFRGDETDEAAPAVVEIKAKKKKAVTSSLVSSLGSNFSGEEVENNQENKALNGPDSPTNSEVGDLPPLSSRSSHHKRHSTVSIMKSSSSSSLRKSQYRRSVSWGHIAVKDSENSSPSKQSESEATGISVISFPNLRRAAPIRSDSIGSAASGVVSIPPLRLGAPLRSESVSSVASILSSGAPTLSRAHPIYSPQNSFVLERLPSLHRATRLRSESTNTLGTEIDDDYSAHSFNESDNQKQRLRTFSSGAAWASPFAPKDGSLPGRLCRSSGTSLTGRNILIRQASKNNYEGEGMEIDELIDGSMSLGSARNFKSMLSIGGDSVVSTRSRSSFSRVPIPIQSLDDGFIVRNLDFERHSSEILRSLSNEDLYTSHNVETLGGSSSVARVYGDLMEGDSKSWDMQDEPSYAPPQNAWNVFEDEYAEEYGAYNSLSFQILGTFADDISCHPHVLSPPLMESLQNFLPSGVSENNFWLKYSLRRRFSPSLLRQVRGAQHTLIAMETVDGEVFGCFTSSPWRKTWNYYGNGEAFLWRMRRTRSDKDAQRSILDQAKLESELDVFYWTGRNDLVQLCTHDMIAVGGGTFHSTDAERRSSLSDEERDLPPPQSEVFTKADKGGFGLAIDAELLRGTTSPCATFNSPPLSKAHANGSPFEIINLEVWTLTPCNNVADAETLEMKKLFLEPYSGAQ</sequence>
<feature type="region of interest" description="Disordered" evidence="5">
    <location>
        <begin position="671"/>
        <end position="734"/>
    </location>
</feature>
<feature type="region of interest" description="Disordered" evidence="5">
    <location>
        <begin position="198"/>
        <end position="231"/>
    </location>
</feature>
<evidence type="ECO:0000256" key="1">
    <source>
        <dbReference type="ARBA" id="ARBA00004173"/>
    </source>
</evidence>
<dbReference type="GO" id="GO:0005739">
    <property type="term" value="C:mitochondrion"/>
    <property type="evidence" value="ECO:0007669"/>
    <property type="project" value="UniProtKB-SubCell"/>
</dbReference>
<feature type="compositionally biased region" description="Basic and acidic residues" evidence="5">
    <location>
        <begin position="1223"/>
        <end position="1233"/>
    </location>
</feature>
<feature type="domain" description="TLDc" evidence="6">
    <location>
        <begin position="1086"/>
        <end position="1299"/>
    </location>
</feature>
<comment type="similarity">
    <text evidence="2">Belongs to the OXR1 family.</text>
</comment>
<keyword evidence="8" id="KW-1185">Reference proteome</keyword>
<gene>
    <name evidence="7" type="ORF">HJC23_012910</name>
</gene>
<dbReference type="PROSITE" id="PS51886">
    <property type="entry name" value="TLDC"/>
    <property type="match status" value="1"/>
</dbReference>
<dbReference type="InterPro" id="IPR006571">
    <property type="entry name" value="TLDc_dom"/>
</dbReference>
<feature type="compositionally biased region" description="Low complexity" evidence="5">
    <location>
        <begin position="718"/>
        <end position="734"/>
    </location>
</feature>
<dbReference type="PANTHER" id="PTHR23354">
    <property type="entry name" value="NUCLEOLAR PROTEIN 7/ESTROGEN RECEPTOR COACTIVATOR-RELATED"/>
    <property type="match status" value="1"/>
</dbReference>
<evidence type="ECO:0000256" key="5">
    <source>
        <dbReference type="SAM" id="MobiDB-lite"/>
    </source>
</evidence>
<feature type="region of interest" description="Disordered" evidence="5">
    <location>
        <begin position="336"/>
        <end position="380"/>
    </location>
</feature>
<organism evidence="7 8">
    <name type="scientific">Cyclotella cryptica</name>
    <dbReference type="NCBI Taxonomy" id="29204"/>
    <lineage>
        <taxon>Eukaryota</taxon>
        <taxon>Sar</taxon>
        <taxon>Stramenopiles</taxon>
        <taxon>Ochrophyta</taxon>
        <taxon>Bacillariophyta</taxon>
        <taxon>Coscinodiscophyceae</taxon>
        <taxon>Thalassiosirophycidae</taxon>
        <taxon>Stephanodiscales</taxon>
        <taxon>Stephanodiscaceae</taxon>
        <taxon>Cyclotella</taxon>
    </lineage>
</organism>
<feature type="region of interest" description="Disordered" evidence="5">
    <location>
        <begin position="854"/>
        <end position="877"/>
    </location>
</feature>
<feature type="compositionally biased region" description="Low complexity" evidence="5">
    <location>
        <begin position="215"/>
        <end position="231"/>
    </location>
</feature>
<dbReference type="PANTHER" id="PTHR23354:SF62">
    <property type="entry name" value="MUSTARD, ISOFORM V"/>
    <property type="match status" value="1"/>
</dbReference>
<name>A0ABD3Q282_9STRA</name>
<protein>
    <recommendedName>
        <fullName evidence="4">Oxidation resistance protein 1</fullName>
    </recommendedName>
</protein>
<dbReference type="EMBL" id="JABMIG020000081">
    <property type="protein sequence ID" value="KAL3794373.1"/>
    <property type="molecule type" value="Genomic_DNA"/>
</dbReference>
<proteinExistence type="inferred from homology"/>
<evidence type="ECO:0000256" key="2">
    <source>
        <dbReference type="ARBA" id="ARBA00009540"/>
    </source>
</evidence>
<evidence type="ECO:0000259" key="6">
    <source>
        <dbReference type="PROSITE" id="PS51886"/>
    </source>
</evidence>
<feature type="region of interest" description="Disordered" evidence="5">
    <location>
        <begin position="76"/>
        <end position="127"/>
    </location>
</feature>
<feature type="compositionally biased region" description="Low complexity" evidence="5">
    <location>
        <begin position="118"/>
        <end position="127"/>
    </location>
</feature>
<dbReference type="Proteomes" id="UP001516023">
    <property type="component" value="Unassembled WGS sequence"/>
</dbReference>
<evidence type="ECO:0000313" key="7">
    <source>
        <dbReference type="EMBL" id="KAL3794373.1"/>
    </source>
</evidence>
<feature type="compositionally biased region" description="Polar residues" evidence="5">
    <location>
        <begin position="76"/>
        <end position="89"/>
    </location>
</feature>
<feature type="compositionally biased region" description="Polar residues" evidence="5">
    <location>
        <begin position="360"/>
        <end position="380"/>
    </location>
</feature>
<comment type="subcellular location">
    <subcellularLocation>
        <location evidence="1">Mitochondrion</location>
    </subcellularLocation>
</comment>
<keyword evidence="3" id="KW-0496">Mitochondrion</keyword>
<evidence type="ECO:0000313" key="8">
    <source>
        <dbReference type="Proteomes" id="UP001516023"/>
    </source>
</evidence>
<feature type="region of interest" description="Disordered" evidence="5">
    <location>
        <begin position="535"/>
        <end position="572"/>
    </location>
</feature>
<accession>A0ABD3Q282</accession>
<feature type="compositionally biased region" description="Low complexity" evidence="5">
    <location>
        <begin position="555"/>
        <end position="572"/>
    </location>
</feature>
<comment type="caution">
    <text evidence="7">The sequence shown here is derived from an EMBL/GenBank/DDBJ whole genome shotgun (WGS) entry which is preliminary data.</text>
</comment>
<dbReference type="SMART" id="SM00584">
    <property type="entry name" value="TLDc"/>
    <property type="match status" value="1"/>
</dbReference>
<evidence type="ECO:0000256" key="4">
    <source>
        <dbReference type="ARBA" id="ARBA00040604"/>
    </source>
</evidence>
<reference evidence="7 8" key="1">
    <citation type="journal article" date="2020" name="G3 (Bethesda)">
        <title>Improved Reference Genome for Cyclotella cryptica CCMP332, a Model for Cell Wall Morphogenesis, Salinity Adaptation, and Lipid Production in Diatoms (Bacillariophyta).</title>
        <authorList>
            <person name="Roberts W.R."/>
            <person name="Downey K.M."/>
            <person name="Ruck E.C."/>
            <person name="Traller J.C."/>
            <person name="Alverson A.J."/>
        </authorList>
    </citation>
    <scope>NUCLEOTIDE SEQUENCE [LARGE SCALE GENOMIC DNA]</scope>
    <source>
        <strain evidence="7 8">CCMP332</strain>
    </source>
</reference>
<feature type="region of interest" description="Disordered" evidence="5">
    <location>
        <begin position="1219"/>
        <end position="1243"/>
    </location>
</feature>